<dbReference type="InterPro" id="IPR011249">
    <property type="entry name" value="Metalloenz_LuxS/M16"/>
</dbReference>
<accession>A0AAU9LU94</accession>
<dbReference type="SUPFAM" id="SSF63411">
    <property type="entry name" value="LuxS/MPP-like metallohydrolase"/>
    <property type="match status" value="1"/>
</dbReference>
<dbReference type="GO" id="GO:0046872">
    <property type="term" value="F:metal ion binding"/>
    <property type="evidence" value="ECO:0007669"/>
    <property type="project" value="InterPro"/>
</dbReference>
<dbReference type="EMBL" id="CAKMRJ010000113">
    <property type="protein sequence ID" value="CAH1418416.1"/>
    <property type="molecule type" value="Genomic_DNA"/>
</dbReference>
<dbReference type="InterPro" id="IPR013578">
    <property type="entry name" value="Peptidase_M16C_assoc"/>
</dbReference>
<sequence length="169" mass="19058">MVEKERGVARSPTVEEEDALMVPKPIVMVERKWVTPPPTESGRVLICLDNLRSLLEMGTKDINALQLSQLIGRETGGISVYPFTSSKQGSKNSVSHVIVRGKAMSANTEALFNPMTCVLQEAEFTNSKRFKRYLEFLKDLEGKIEENWSEISMSREEIHQTLLAKKIAF</sequence>
<proteinExistence type="predicted"/>
<dbReference type="Proteomes" id="UP001157418">
    <property type="component" value="Unassembled WGS sequence"/>
</dbReference>
<keyword evidence="3" id="KW-1185">Reference proteome</keyword>
<dbReference type="GO" id="GO:0004222">
    <property type="term" value="F:metalloendopeptidase activity"/>
    <property type="evidence" value="ECO:0007669"/>
    <property type="project" value="TreeGrafter"/>
</dbReference>
<organism evidence="2 3">
    <name type="scientific">Lactuca virosa</name>
    <dbReference type="NCBI Taxonomy" id="75947"/>
    <lineage>
        <taxon>Eukaryota</taxon>
        <taxon>Viridiplantae</taxon>
        <taxon>Streptophyta</taxon>
        <taxon>Embryophyta</taxon>
        <taxon>Tracheophyta</taxon>
        <taxon>Spermatophyta</taxon>
        <taxon>Magnoliopsida</taxon>
        <taxon>eudicotyledons</taxon>
        <taxon>Gunneridae</taxon>
        <taxon>Pentapetalae</taxon>
        <taxon>asterids</taxon>
        <taxon>campanulids</taxon>
        <taxon>Asterales</taxon>
        <taxon>Asteraceae</taxon>
        <taxon>Cichorioideae</taxon>
        <taxon>Cichorieae</taxon>
        <taxon>Lactucinae</taxon>
        <taxon>Lactuca</taxon>
    </lineage>
</organism>
<dbReference type="SMART" id="SM01264">
    <property type="entry name" value="M16C_associated"/>
    <property type="match status" value="1"/>
</dbReference>
<dbReference type="Gene3D" id="3.30.830.10">
    <property type="entry name" value="Metalloenzyme, LuxS/M16 peptidase-like"/>
    <property type="match status" value="1"/>
</dbReference>
<dbReference type="PANTHER" id="PTHR43016:SF11">
    <property type="entry name" value="METALLOENZYME, LUXS_M16 PEPTIDASE-LIKE PROTEIN-RELATED"/>
    <property type="match status" value="1"/>
</dbReference>
<dbReference type="Pfam" id="PF08367">
    <property type="entry name" value="M16C_assoc"/>
    <property type="match status" value="1"/>
</dbReference>
<evidence type="ECO:0000313" key="2">
    <source>
        <dbReference type="EMBL" id="CAH1418416.1"/>
    </source>
</evidence>
<feature type="domain" description="Peptidase M16C associated" evidence="1">
    <location>
        <begin position="1"/>
        <end position="167"/>
    </location>
</feature>
<name>A0AAU9LU94_9ASTR</name>
<dbReference type="PANTHER" id="PTHR43016">
    <property type="entry name" value="PRESEQUENCE PROTEASE"/>
    <property type="match status" value="1"/>
</dbReference>
<gene>
    <name evidence="2" type="ORF">LVIROSA_LOCUS6008</name>
</gene>
<reference evidence="2 3" key="1">
    <citation type="submission" date="2022-01" db="EMBL/GenBank/DDBJ databases">
        <authorList>
            <person name="Xiong W."/>
            <person name="Schranz E."/>
        </authorList>
    </citation>
    <scope>NUCLEOTIDE SEQUENCE [LARGE SCALE GENOMIC DNA]</scope>
</reference>
<protein>
    <recommendedName>
        <fullName evidence="1">Peptidase M16C associated domain-containing protein</fullName>
    </recommendedName>
</protein>
<dbReference type="AlphaFoldDB" id="A0AAU9LU94"/>
<evidence type="ECO:0000313" key="3">
    <source>
        <dbReference type="Proteomes" id="UP001157418"/>
    </source>
</evidence>
<evidence type="ECO:0000259" key="1">
    <source>
        <dbReference type="SMART" id="SM01264"/>
    </source>
</evidence>
<dbReference type="GO" id="GO:0016485">
    <property type="term" value="P:protein processing"/>
    <property type="evidence" value="ECO:0007669"/>
    <property type="project" value="TreeGrafter"/>
</dbReference>
<dbReference type="GO" id="GO:0005739">
    <property type="term" value="C:mitochondrion"/>
    <property type="evidence" value="ECO:0007669"/>
    <property type="project" value="TreeGrafter"/>
</dbReference>
<comment type="caution">
    <text evidence="2">The sequence shown here is derived from an EMBL/GenBank/DDBJ whole genome shotgun (WGS) entry which is preliminary data.</text>
</comment>
<dbReference type="GO" id="GO:0009507">
    <property type="term" value="C:chloroplast"/>
    <property type="evidence" value="ECO:0007669"/>
    <property type="project" value="TreeGrafter"/>
</dbReference>